<comment type="caution">
    <text evidence="2">The sequence shown here is derived from an EMBL/GenBank/DDBJ whole genome shotgun (WGS) entry which is preliminary data.</text>
</comment>
<evidence type="ECO:0000256" key="1">
    <source>
        <dbReference type="SAM" id="Coils"/>
    </source>
</evidence>
<proteinExistence type="predicted"/>
<organism evidence="2 3">
    <name type="scientific">Streptomyces cylindrosporus</name>
    <dbReference type="NCBI Taxonomy" id="2927583"/>
    <lineage>
        <taxon>Bacteria</taxon>
        <taxon>Bacillati</taxon>
        <taxon>Actinomycetota</taxon>
        <taxon>Actinomycetes</taxon>
        <taxon>Kitasatosporales</taxon>
        <taxon>Streptomycetaceae</taxon>
        <taxon>Streptomyces</taxon>
    </lineage>
</organism>
<feature type="coiled-coil region" evidence="1">
    <location>
        <begin position="63"/>
        <end position="97"/>
    </location>
</feature>
<dbReference type="RefSeq" id="WP_242775221.1">
    <property type="nucleotide sequence ID" value="NZ_JALDAY010000015.1"/>
</dbReference>
<name>A0ABS9YJQ7_9ACTN</name>
<evidence type="ECO:0000313" key="3">
    <source>
        <dbReference type="Proteomes" id="UP001165269"/>
    </source>
</evidence>
<accession>A0ABS9YJQ7</accession>
<dbReference type="Proteomes" id="UP001165269">
    <property type="component" value="Unassembled WGS sequence"/>
</dbReference>
<evidence type="ECO:0000313" key="2">
    <source>
        <dbReference type="EMBL" id="MCI3277476.1"/>
    </source>
</evidence>
<gene>
    <name evidence="2" type="ORF">MQP27_41050</name>
</gene>
<keyword evidence="1" id="KW-0175">Coiled coil</keyword>
<sequence>MIGYVFLAIGSAGTAAVAYCVAPTGRGLHRYVVPRSQLRAQIVFCDNENDELVCKLIGLAAEVDGAYEELREALTGKEKAEQQVADLEEQLKAFDALCAENTELRARLANATAVRQMLPGPSPADDASALPDELQDFVDQTASAWRATA</sequence>
<dbReference type="EMBL" id="JALDAY010000015">
    <property type="protein sequence ID" value="MCI3277476.1"/>
    <property type="molecule type" value="Genomic_DNA"/>
</dbReference>
<reference evidence="2" key="1">
    <citation type="submission" date="2022-03" db="EMBL/GenBank/DDBJ databases">
        <title>Streptomyces 7R015 and 7R016 isolated from Barleria lupulina in Thailand.</title>
        <authorList>
            <person name="Kanchanasin P."/>
            <person name="Phongsopitanun W."/>
            <person name="Tanasupawat S."/>
        </authorList>
    </citation>
    <scope>NUCLEOTIDE SEQUENCE</scope>
    <source>
        <strain evidence="2">7R015</strain>
    </source>
</reference>
<keyword evidence="3" id="KW-1185">Reference proteome</keyword>
<protein>
    <submittedName>
        <fullName evidence="2">Uncharacterized protein</fullName>
    </submittedName>
</protein>